<sequence length="50" mass="5779">MVRASIGLGLFIISKNFLIYGVNMVFYKKTADYVKNFPPFDKIVYISPKM</sequence>
<proteinExistence type="predicted"/>
<evidence type="ECO:0000313" key="2">
    <source>
        <dbReference type="EMBL" id="AHF10320.1"/>
    </source>
</evidence>
<name>A0ABN4BTC7_DEHRP</name>
<reference evidence="2 3" key="1">
    <citation type="journal article" date="2013" name="Stand. Genomic Sci.">
        <title>Complete genome sequence of Dehalobacter restrictus PER-K23(T.).</title>
        <authorList>
            <person name="Kruse T."/>
            <person name="Maillard J."/>
            <person name="Goodwin L."/>
            <person name="Woyke T."/>
            <person name="Teshima H."/>
            <person name="Bruce D."/>
            <person name="Detter C."/>
            <person name="Tapia R."/>
            <person name="Han C."/>
            <person name="Huntemann M."/>
            <person name="Wei C.L."/>
            <person name="Han J."/>
            <person name="Chen A."/>
            <person name="Kyrpides N."/>
            <person name="Szeto E."/>
            <person name="Markowitz V."/>
            <person name="Ivanova N."/>
            <person name="Pagani I."/>
            <person name="Pati A."/>
            <person name="Pitluck S."/>
            <person name="Nolan M."/>
            <person name="Holliger C."/>
            <person name="Smidt H."/>
        </authorList>
    </citation>
    <scope>NUCLEOTIDE SEQUENCE [LARGE SCALE GENOMIC DNA]</scope>
    <source>
        <strain evidence="3">DSM 9455</strain>
    </source>
</reference>
<dbReference type="EMBL" id="CP007033">
    <property type="protein sequence ID" value="AHF10320.1"/>
    <property type="molecule type" value="Genomic_DNA"/>
</dbReference>
<dbReference type="Proteomes" id="UP000018934">
    <property type="component" value="Chromosome"/>
</dbReference>
<protein>
    <submittedName>
        <fullName evidence="2">Uncharacterized protein</fullName>
    </submittedName>
</protein>
<keyword evidence="1" id="KW-0812">Transmembrane</keyword>
<gene>
    <name evidence="2" type="ORF">DEHRE_09665</name>
</gene>
<evidence type="ECO:0000313" key="3">
    <source>
        <dbReference type="Proteomes" id="UP000018934"/>
    </source>
</evidence>
<keyword evidence="1" id="KW-0472">Membrane</keyword>
<keyword evidence="3" id="KW-1185">Reference proteome</keyword>
<organism evidence="2 3">
    <name type="scientific">Dehalobacter restrictus (strain DSM 9455 / PER-K23)</name>
    <dbReference type="NCBI Taxonomy" id="871738"/>
    <lineage>
        <taxon>Bacteria</taxon>
        <taxon>Bacillati</taxon>
        <taxon>Bacillota</taxon>
        <taxon>Clostridia</taxon>
        <taxon>Eubacteriales</taxon>
        <taxon>Desulfitobacteriaceae</taxon>
        <taxon>Dehalobacter</taxon>
    </lineage>
</organism>
<accession>A0ABN4BTC7</accession>
<keyword evidence="1" id="KW-1133">Transmembrane helix</keyword>
<evidence type="ECO:0000256" key="1">
    <source>
        <dbReference type="SAM" id="Phobius"/>
    </source>
</evidence>
<feature type="transmembrane region" description="Helical" evidence="1">
    <location>
        <begin position="6"/>
        <end position="27"/>
    </location>
</feature>